<dbReference type="EMBL" id="NBSK02000004">
    <property type="protein sequence ID" value="KAJ0214032.1"/>
    <property type="molecule type" value="Genomic_DNA"/>
</dbReference>
<organism evidence="1 2">
    <name type="scientific">Lactuca sativa</name>
    <name type="common">Garden lettuce</name>
    <dbReference type="NCBI Taxonomy" id="4236"/>
    <lineage>
        <taxon>Eukaryota</taxon>
        <taxon>Viridiplantae</taxon>
        <taxon>Streptophyta</taxon>
        <taxon>Embryophyta</taxon>
        <taxon>Tracheophyta</taxon>
        <taxon>Spermatophyta</taxon>
        <taxon>Magnoliopsida</taxon>
        <taxon>eudicotyledons</taxon>
        <taxon>Gunneridae</taxon>
        <taxon>Pentapetalae</taxon>
        <taxon>asterids</taxon>
        <taxon>campanulids</taxon>
        <taxon>Asterales</taxon>
        <taxon>Asteraceae</taxon>
        <taxon>Cichorioideae</taxon>
        <taxon>Cichorieae</taxon>
        <taxon>Lactucinae</taxon>
        <taxon>Lactuca</taxon>
    </lineage>
</organism>
<evidence type="ECO:0000313" key="1">
    <source>
        <dbReference type="EMBL" id="KAJ0214032.1"/>
    </source>
</evidence>
<reference evidence="1 2" key="1">
    <citation type="journal article" date="2017" name="Nat. Commun.">
        <title>Genome assembly with in vitro proximity ligation data and whole-genome triplication in lettuce.</title>
        <authorList>
            <person name="Reyes-Chin-Wo S."/>
            <person name="Wang Z."/>
            <person name="Yang X."/>
            <person name="Kozik A."/>
            <person name="Arikit S."/>
            <person name="Song C."/>
            <person name="Xia L."/>
            <person name="Froenicke L."/>
            <person name="Lavelle D.O."/>
            <person name="Truco M.J."/>
            <person name="Xia R."/>
            <person name="Zhu S."/>
            <person name="Xu C."/>
            <person name="Xu H."/>
            <person name="Xu X."/>
            <person name="Cox K."/>
            <person name="Korf I."/>
            <person name="Meyers B.C."/>
            <person name="Michelmore R.W."/>
        </authorList>
    </citation>
    <scope>NUCLEOTIDE SEQUENCE [LARGE SCALE GENOMIC DNA]</scope>
    <source>
        <strain evidence="2">cv. Salinas</strain>
        <tissue evidence="1">Seedlings</tissue>
    </source>
</reference>
<comment type="caution">
    <text evidence="1">The sequence shown here is derived from an EMBL/GenBank/DDBJ whole genome shotgun (WGS) entry which is preliminary data.</text>
</comment>
<dbReference type="Proteomes" id="UP000235145">
    <property type="component" value="Unassembled WGS sequence"/>
</dbReference>
<sequence length="211" mass="24352">MIYEIFPLEHDNDVEWVRGSSKSNVDMEVINTEVLLSGSSSNDRNDAKALKQVRLHAIKTRREIEMEKKDKNMVRFVCKCTILNLGNNEEAKCPCVVYCSKWKCDINWMRCRHVVATKSSFSIRNPPSSELHLLRNPLLTPECDEPIRTPTSEPSDLTLEFLSWTISHDLYQLSRKAIPSGMPRTLRNAHNPRIQKMLAIPESERASEQWV</sequence>
<keyword evidence="2" id="KW-1185">Reference proteome</keyword>
<gene>
    <name evidence="1" type="ORF">LSAT_V11C400189360</name>
</gene>
<proteinExistence type="predicted"/>
<evidence type="ECO:0000313" key="2">
    <source>
        <dbReference type="Proteomes" id="UP000235145"/>
    </source>
</evidence>
<dbReference type="AlphaFoldDB" id="A0A9R1VZZ5"/>
<accession>A0A9R1VZZ5</accession>
<protein>
    <submittedName>
        <fullName evidence="1">Uncharacterized protein</fullName>
    </submittedName>
</protein>
<name>A0A9R1VZZ5_LACSA</name>